<reference evidence="2 3" key="1">
    <citation type="journal article" date="2015" name="Nature">
        <title>rRNA introns, odd ribosomes, and small enigmatic genomes across a large radiation of phyla.</title>
        <authorList>
            <person name="Brown C.T."/>
            <person name="Hug L.A."/>
            <person name="Thomas B.C."/>
            <person name="Sharon I."/>
            <person name="Castelle C.J."/>
            <person name="Singh A."/>
            <person name="Wilkins M.J."/>
            <person name="Williams K.H."/>
            <person name="Banfield J.F."/>
        </authorList>
    </citation>
    <scope>NUCLEOTIDE SEQUENCE [LARGE SCALE GENOMIC DNA]</scope>
</reference>
<evidence type="ECO:0000256" key="1">
    <source>
        <dbReference type="SAM" id="Phobius"/>
    </source>
</evidence>
<sequence>MEIEIFEEDGSNTLSLSDKDVDFTINVDTESKTYRSRMSLNDDVYYRTENFQYRISVDPIRLEVRLVARLDEPPPDKYSVKDGVVLESEILADRGELMASMTKEFINGLKKEVEWHEEWVGDPVSMYLLLKHPEIISPDDYRRHLRQLAEKIKSATLKVRKALELDKTGLQITDEYEGSGRAIWYSKSKQDGMSEEEINDAIKHQKKVQERLFDEKSNEYVGISESEFRSSDQILKYIDVFLSKKSAPTKKEEKNKASFGINFGAFIIKWIWLFVVVSVALGLLSLIVNILQYDFTFAFVTSGILAFSLILRQNK</sequence>
<dbReference type="Proteomes" id="UP000034665">
    <property type="component" value="Unassembled WGS sequence"/>
</dbReference>
<dbReference type="STRING" id="1619013.UT41_C0001G0319"/>
<evidence type="ECO:0000313" key="2">
    <source>
        <dbReference type="EMBL" id="KKR12775.1"/>
    </source>
</evidence>
<protein>
    <submittedName>
        <fullName evidence="2">Uncharacterized protein</fullName>
    </submittedName>
</protein>
<evidence type="ECO:0000313" key="3">
    <source>
        <dbReference type="Proteomes" id="UP000034665"/>
    </source>
</evidence>
<name>A0A0G0QQX6_9BACT</name>
<keyword evidence="1" id="KW-1133">Transmembrane helix</keyword>
<accession>A0A0G0QQX6</accession>
<dbReference type="AlphaFoldDB" id="A0A0G0QQX6"/>
<dbReference type="EMBL" id="LBWR01000001">
    <property type="protein sequence ID" value="KKR12775.1"/>
    <property type="molecule type" value="Genomic_DNA"/>
</dbReference>
<proteinExistence type="predicted"/>
<organism evidence="2 3">
    <name type="scientific">Candidatus Wolfebacteria bacterium GW2011_GWC2_39_22</name>
    <dbReference type="NCBI Taxonomy" id="1619013"/>
    <lineage>
        <taxon>Bacteria</taxon>
        <taxon>Candidatus Wolfeibacteriota</taxon>
    </lineage>
</organism>
<keyword evidence="1" id="KW-0472">Membrane</keyword>
<keyword evidence="1" id="KW-0812">Transmembrane</keyword>
<gene>
    <name evidence="2" type="ORF">UT41_C0001G0319</name>
</gene>
<comment type="caution">
    <text evidence="2">The sequence shown here is derived from an EMBL/GenBank/DDBJ whole genome shotgun (WGS) entry which is preliminary data.</text>
</comment>
<feature type="transmembrane region" description="Helical" evidence="1">
    <location>
        <begin position="290"/>
        <end position="311"/>
    </location>
</feature>
<feature type="transmembrane region" description="Helical" evidence="1">
    <location>
        <begin position="259"/>
        <end position="284"/>
    </location>
</feature>